<keyword evidence="3" id="KW-0677">Repeat</keyword>
<dbReference type="GO" id="GO:0005930">
    <property type="term" value="C:axoneme"/>
    <property type="evidence" value="ECO:0007669"/>
    <property type="project" value="UniProtKB-SubCell"/>
</dbReference>
<dbReference type="OrthoDB" id="564617at2759"/>
<dbReference type="SUPFAM" id="SSF52058">
    <property type="entry name" value="L domain-like"/>
    <property type="match status" value="1"/>
</dbReference>
<dbReference type="PANTHER" id="PTHR48010:SF5">
    <property type="entry name" value="PROTEIN TOO MANY MOUTHS"/>
    <property type="match status" value="1"/>
</dbReference>
<dbReference type="InterPro" id="IPR032675">
    <property type="entry name" value="LRR_dom_sf"/>
</dbReference>
<evidence type="ECO:0000256" key="2">
    <source>
        <dbReference type="ARBA" id="ARBA00022614"/>
    </source>
</evidence>
<sequence length="276" mass="30618">MRPPAALCLVLCAALLHAAAAFTRQDQLDKLIFFRDTMRERSAHWRSATGNWECPTGSDGSCDPCGDGTIFGNWHHMFCRGLTPGKDGDGTIDGWVTNIHLSDLRIDGPVPRELCLFTELRELDLDGGRLSGPLPEFLSTCFPRLAEFDLSYNRLSGTVPTFFKNIENLQEVELRRNRLLGTVPEEFGEMRALRELELDGNKLTGRIPQSFRKLNQTMTSILVNDNDLEGDLSGLSSTPLMKVGIHNNPKLCGMVPASVRYAHGYNPVGTRLGQPC</sequence>
<evidence type="ECO:0008006" key="7">
    <source>
        <dbReference type="Google" id="ProtNLM"/>
    </source>
</evidence>
<comment type="subcellular location">
    <subcellularLocation>
        <location evidence="1">Cytoplasm</location>
        <location evidence="1">Cytoskeleton</location>
        <location evidence="1">Cilium axoneme</location>
    </subcellularLocation>
</comment>
<feature type="chain" id="PRO_5035797967" description="Leucine-rich repeat-containing N-terminal plant-type domain-containing protein" evidence="4">
    <location>
        <begin position="22"/>
        <end position="276"/>
    </location>
</feature>
<accession>A0A8S1JF58</accession>
<evidence type="ECO:0000256" key="4">
    <source>
        <dbReference type="SAM" id="SignalP"/>
    </source>
</evidence>
<dbReference type="AlphaFoldDB" id="A0A8S1JF58"/>
<comment type="caution">
    <text evidence="5">The sequence shown here is derived from an EMBL/GenBank/DDBJ whole genome shotgun (WGS) entry which is preliminary data.</text>
</comment>
<dbReference type="Pfam" id="PF13855">
    <property type="entry name" value="LRR_8"/>
    <property type="match status" value="1"/>
</dbReference>
<evidence type="ECO:0000313" key="5">
    <source>
        <dbReference type="EMBL" id="CAD7704680.1"/>
    </source>
</evidence>
<evidence type="ECO:0000313" key="6">
    <source>
        <dbReference type="Proteomes" id="UP000708148"/>
    </source>
</evidence>
<gene>
    <name evidence="5" type="ORF">OSTQU699_LOCUS10035</name>
</gene>
<keyword evidence="4" id="KW-0732">Signal</keyword>
<keyword evidence="2" id="KW-0433">Leucine-rich repeat</keyword>
<dbReference type="InterPro" id="IPR050994">
    <property type="entry name" value="At_inactive_RLKs"/>
</dbReference>
<evidence type="ECO:0000256" key="1">
    <source>
        <dbReference type="ARBA" id="ARBA00004430"/>
    </source>
</evidence>
<evidence type="ECO:0000256" key="3">
    <source>
        <dbReference type="ARBA" id="ARBA00022737"/>
    </source>
</evidence>
<dbReference type="InterPro" id="IPR001611">
    <property type="entry name" value="Leu-rich_rpt"/>
</dbReference>
<dbReference type="EMBL" id="CAJHUC010002942">
    <property type="protein sequence ID" value="CAD7704680.1"/>
    <property type="molecule type" value="Genomic_DNA"/>
</dbReference>
<reference evidence="5" key="1">
    <citation type="submission" date="2020-12" db="EMBL/GenBank/DDBJ databases">
        <authorList>
            <person name="Iha C."/>
        </authorList>
    </citation>
    <scope>NUCLEOTIDE SEQUENCE</scope>
</reference>
<name>A0A8S1JF58_9CHLO</name>
<protein>
    <recommendedName>
        <fullName evidence="7">Leucine-rich repeat-containing N-terminal plant-type domain-containing protein</fullName>
    </recommendedName>
</protein>
<organism evidence="5 6">
    <name type="scientific">Ostreobium quekettii</name>
    <dbReference type="NCBI Taxonomy" id="121088"/>
    <lineage>
        <taxon>Eukaryota</taxon>
        <taxon>Viridiplantae</taxon>
        <taxon>Chlorophyta</taxon>
        <taxon>core chlorophytes</taxon>
        <taxon>Ulvophyceae</taxon>
        <taxon>TCBD clade</taxon>
        <taxon>Bryopsidales</taxon>
        <taxon>Ostreobineae</taxon>
        <taxon>Ostreobiaceae</taxon>
        <taxon>Ostreobium</taxon>
    </lineage>
</organism>
<proteinExistence type="predicted"/>
<dbReference type="PANTHER" id="PTHR48010">
    <property type="entry name" value="OS05G0588300 PROTEIN"/>
    <property type="match status" value="1"/>
</dbReference>
<dbReference type="Pfam" id="PF00560">
    <property type="entry name" value="LRR_1"/>
    <property type="match status" value="1"/>
</dbReference>
<keyword evidence="6" id="KW-1185">Reference proteome</keyword>
<feature type="signal peptide" evidence="4">
    <location>
        <begin position="1"/>
        <end position="21"/>
    </location>
</feature>
<dbReference type="FunFam" id="3.80.10.10:FF:000041">
    <property type="entry name" value="LRR receptor-like serine/threonine-protein kinase ERECTA"/>
    <property type="match status" value="1"/>
</dbReference>
<dbReference type="Gene3D" id="3.80.10.10">
    <property type="entry name" value="Ribonuclease Inhibitor"/>
    <property type="match status" value="1"/>
</dbReference>
<dbReference type="Proteomes" id="UP000708148">
    <property type="component" value="Unassembled WGS sequence"/>
</dbReference>